<protein>
    <submittedName>
        <fullName evidence="2">Uncharacterized protein</fullName>
    </submittedName>
</protein>
<dbReference type="AlphaFoldDB" id="A0A1I7VKY1"/>
<reference evidence="1" key="1">
    <citation type="submission" date="2012-04" db="EMBL/GenBank/DDBJ databases">
        <title>The Genome Sequence of Loa loa.</title>
        <authorList>
            <consortium name="The Broad Institute Genome Sequencing Platform"/>
            <consortium name="Broad Institute Genome Sequencing Center for Infectious Disease"/>
            <person name="Nutman T.B."/>
            <person name="Fink D.L."/>
            <person name="Russ C."/>
            <person name="Young S."/>
            <person name="Zeng Q."/>
            <person name="Gargeya S."/>
            <person name="Alvarado L."/>
            <person name="Berlin A."/>
            <person name="Chapman S.B."/>
            <person name="Chen Z."/>
            <person name="Freedman E."/>
            <person name="Gellesch M."/>
            <person name="Goldberg J."/>
            <person name="Griggs A."/>
            <person name="Gujja S."/>
            <person name="Heilman E.R."/>
            <person name="Heiman D."/>
            <person name="Howarth C."/>
            <person name="Mehta T."/>
            <person name="Neiman D."/>
            <person name="Pearson M."/>
            <person name="Roberts A."/>
            <person name="Saif S."/>
            <person name="Shea T."/>
            <person name="Shenoy N."/>
            <person name="Sisk P."/>
            <person name="Stolte C."/>
            <person name="Sykes S."/>
            <person name="White J."/>
            <person name="Yandava C."/>
            <person name="Haas B."/>
            <person name="Henn M.R."/>
            <person name="Nusbaum C."/>
            <person name="Birren B."/>
        </authorList>
    </citation>
    <scope>NUCLEOTIDE SEQUENCE [LARGE SCALE GENOMIC DNA]</scope>
</reference>
<proteinExistence type="predicted"/>
<sequence>MYYLKYNIPLGPLATPLIKYTSCLAMNGRSVGAGRELRQCLRKKNIGLAKKIRNRSLRYNVLPRAAPFLCSRCGFATAALKRIEEHVCMKKNSSVNDLERDMKVAQMAVRSRCKDAMAVLERIPNPQSIRLPKFRILESEPSEEVCKMVSLSTSLHDALPKIMSPVTCCSNDEGVQKRSGDNSSKQNVKADLQMVLHYNCIYDEYLKRDDSPIDSLKPVLAERLGLDRTEDSHLQRYQVGRHYVFVFLPSARGASVDCTMSVERKMEYRISKYYAEQMLNLSCTACETKSDKFGTLGDFHEHIMKCGKCRR</sequence>
<accession>A0A1I7VKY1</accession>
<organism evidence="1 2">
    <name type="scientific">Loa loa</name>
    <name type="common">Eye worm</name>
    <name type="synonym">Filaria loa</name>
    <dbReference type="NCBI Taxonomy" id="7209"/>
    <lineage>
        <taxon>Eukaryota</taxon>
        <taxon>Metazoa</taxon>
        <taxon>Ecdysozoa</taxon>
        <taxon>Nematoda</taxon>
        <taxon>Chromadorea</taxon>
        <taxon>Rhabditida</taxon>
        <taxon>Spirurina</taxon>
        <taxon>Spiruromorpha</taxon>
        <taxon>Filarioidea</taxon>
        <taxon>Onchocercidae</taxon>
        <taxon>Loa</taxon>
    </lineage>
</organism>
<keyword evidence="1" id="KW-1185">Reference proteome</keyword>
<evidence type="ECO:0000313" key="1">
    <source>
        <dbReference type="Proteomes" id="UP000095285"/>
    </source>
</evidence>
<reference evidence="2" key="2">
    <citation type="submission" date="2016-11" db="UniProtKB">
        <authorList>
            <consortium name="WormBaseParasite"/>
        </authorList>
    </citation>
    <scope>IDENTIFICATION</scope>
</reference>
<dbReference type="Proteomes" id="UP000095285">
    <property type="component" value="Unassembled WGS sequence"/>
</dbReference>
<evidence type="ECO:0000313" key="2">
    <source>
        <dbReference type="WBParaSite" id="EN70_3687"/>
    </source>
</evidence>
<dbReference type="WBParaSite" id="EN70_3687">
    <property type="protein sequence ID" value="EN70_3687"/>
    <property type="gene ID" value="EN70_3687"/>
</dbReference>
<name>A0A1I7VKY1_LOALO</name>